<dbReference type="RefSeq" id="WP_122918624.1">
    <property type="nucleotide sequence ID" value="NZ_RHHQ01000012.1"/>
</dbReference>
<proteinExistence type="inferred from homology"/>
<dbReference type="InterPro" id="IPR001638">
    <property type="entry name" value="Solute-binding_3/MltF_N"/>
</dbReference>
<evidence type="ECO:0000256" key="1">
    <source>
        <dbReference type="ARBA" id="ARBA00004196"/>
    </source>
</evidence>
<comment type="subcellular location">
    <subcellularLocation>
        <location evidence="1">Cell envelope</location>
    </subcellularLocation>
</comment>
<evidence type="ECO:0000259" key="6">
    <source>
        <dbReference type="SMART" id="SM00062"/>
    </source>
</evidence>
<dbReference type="InterPro" id="IPR001320">
    <property type="entry name" value="Iontro_rcpt_C"/>
</dbReference>
<comment type="similarity">
    <text evidence="2 4">Belongs to the bacterial solute-binding protein 3 family.</text>
</comment>
<evidence type="ECO:0000256" key="5">
    <source>
        <dbReference type="SAM" id="SignalP"/>
    </source>
</evidence>
<dbReference type="PROSITE" id="PS51257">
    <property type="entry name" value="PROKAR_LIPOPROTEIN"/>
    <property type="match status" value="1"/>
</dbReference>
<keyword evidence="3 5" id="KW-0732">Signal</keyword>
<feature type="domain" description="Solute-binding protein family 3/N-terminal" evidence="6">
    <location>
        <begin position="41"/>
        <end position="264"/>
    </location>
</feature>
<protein>
    <submittedName>
        <fullName evidence="8">ABC transporter substrate-binding protein</fullName>
    </submittedName>
</protein>
<accession>A0A3M8DIG2</accession>
<reference evidence="8 9" key="1">
    <citation type="submission" date="2018-10" db="EMBL/GenBank/DDBJ databases">
        <title>Phylogenomics of Brevibacillus.</title>
        <authorList>
            <person name="Dunlap C."/>
        </authorList>
    </citation>
    <scope>NUCLEOTIDE SEQUENCE [LARGE SCALE GENOMIC DNA]</scope>
    <source>
        <strain evidence="8 9">JCM 15716</strain>
    </source>
</reference>
<dbReference type="PROSITE" id="PS01039">
    <property type="entry name" value="SBP_BACTERIAL_3"/>
    <property type="match status" value="1"/>
</dbReference>
<dbReference type="SMART" id="SM00062">
    <property type="entry name" value="PBPb"/>
    <property type="match status" value="1"/>
</dbReference>
<dbReference type="Pfam" id="PF00497">
    <property type="entry name" value="SBP_bac_3"/>
    <property type="match status" value="1"/>
</dbReference>
<dbReference type="GO" id="GO:0030313">
    <property type="term" value="C:cell envelope"/>
    <property type="evidence" value="ECO:0007669"/>
    <property type="project" value="UniProtKB-SubCell"/>
</dbReference>
<dbReference type="SUPFAM" id="SSF53850">
    <property type="entry name" value="Periplasmic binding protein-like II"/>
    <property type="match status" value="1"/>
</dbReference>
<feature type="chain" id="PRO_5039493937" evidence="5">
    <location>
        <begin position="26"/>
        <end position="264"/>
    </location>
</feature>
<dbReference type="Gene3D" id="3.40.190.10">
    <property type="entry name" value="Periplasmic binding protein-like II"/>
    <property type="match status" value="2"/>
</dbReference>
<name>A0A3M8DIG2_9BACL</name>
<evidence type="ECO:0000259" key="7">
    <source>
        <dbReference type="SMART" id="SM00079"/>
    </source>
</evidence>
<dbReference type="EMBL" id="RHHQ01000012">
    <property type="protein sequence ID" value="RNB86927.1"/>
    <property type="molecule type" value="Genomic_DNA"/>
</dbReference>
<evidence type="ECO:0000256" key="2">
    <source>
        <dbReference type="ARBA" id="ARBA00010333"/>
    </source>
</evidence>
<feature type="domain" description="Ionotropic glutamate receptor C-terminal" evidence="7">
    <location>
        <begin position="41"/>
        <end position="264"/>
    </location>
</feature>
<gene>
    <name evidence="8" type="ORF">EDM56_14515</name>
</gene>
<dbReference type="GO" id="GO:0015276">
    <property type="term" value="F:ligand-gated monoatomic ion channel activity"/>
    <property type="evidence" value="ECO:0007669"/>
    <property type="project" value="InterPro"/>
</dbReference>
<dbReference type="SMART" id="SM00079">
    <property type="entry name" value="PBPe"/>
    <property type="match status" value="1"/>
</dbReference>
<dbReference type="InterPro" id="IPR018313">
    <property type="entry name" value="SBP_3_CS"/>
</dbReference>
<dbReference type="Proteomes" id="UP000271031">
    <property type="component" value="Unassembled WGS sequence"/>
</dbReference>
<dbReference type="OrthoDB" id="9774451at2"/>
<dbReference type="AlphaFoldDB" id="A0A3M8DIG2"/>
<dbReference type="PANTHER" id="PTHR35936:SF17">
    <property type="entry name" value="ARGININE-BINDING EXTRACELLULAR PROTEIN ARTP"/>
    <property type="match status" value="1"/>
</dbReference>
<organism evidence="8 9">
    <name type="scientific">Brevibacillus fluminis</name>
    <dbReference type="NCBI Taxonomy" id="511487"/>
    <lineage>
        <taxon>Bacteria</taxon>
        <taxon>Bacillati</taxon>
        <taxon>Bacillota</taxon>
        <taxon>Bacilli</taxon>
        <taxon>Bacillales</taxon>
        <taxon>Paenibacillaceae</taxon>
        <taxon>Brevibacillus</taxon>
    </lineage>
</organism>
<dbReference type="PANTHER" id="PTHR35936">
    <property type="entry name" value="MEMBRANE-BOUND LYTIC MUREIN TRANSGLYCOSYLASE F"/>
    <property type="match status" value="1"/>
</dbReference>
<comment type="caution">
    <text evidence="8">The sequence shown here is derived from an EMBL/GenBank/DDBJ whole genome shotgun (WGS) entry which is preliminary data.</text>
</comment>
<evidence type="ECO:0000313" key="8">
    <source>
        <dbReference type="EMBL" id="RNB86927.1"/>
    </source>
</evidence>
<evidence type="ECO:0000313" key="9">
    <source>
        <dbReference type="Proteomes" id="UP000271031"/>
    </source>
</evidence>
<evidence type="ECO:0000256" key="3">
    <source>
        <dbReference type="ARBA" id="ARBA00022729"/>
    </source>
</evidence>
<evidence type="ECO:0000256" key="4">
    <source>
        <dbReference type="RuleBase" id="RU003744"/>
    </source>
</evidence>
<dbReference type="GO" id="GO:0016020">
    <property type="term" value="C:membrane"/>
    <property type="evidence" value="ECO:0007669"/>
    <property type="project" value="InterPro"/>
</dbReference>
<feature type="signal peptide" evidence="5">
    <location>
        <begin position="1"/>
        <end position="25"/>
    </location>
</feature>
<sequence>MKRNGSWVTNALVLVVLVSALVGCAEQKEKGQTEKASTKEKLVMATSADYPPYEFHDTSGGKDEIVGLDVDIATYIAKEIGVDLEIKDMDFNGLLPSLQANRADFVMAGMTPTEERKKSVAFTDTYYEAKNTIVAKAGSHLTKMEDLAGKNVVVQLGSTQQTTVEEAAKQIKDMKVTPLNKIGDLVQEVITGRAQAAIIEDTVAKGYVVSGNHLEMNPLPDNGENAYAIALPIGSPNAEKFNQAIKKLKESGELDKLTKKWFDK</sequence>
<keyword evidence="9" id="KW-1185">Reference proteome</keyword>